<protein>
    <recommendedName>
        <fullName evidence="10">Small ribosomal subunit biogenesis GTPase RsgA</fullName>
        <ecNumber evidence="10">3.6.1.-</ecNumber>
    </recommendedName>
</protein>
<dbReference type="Gene3D" id="1.10.40.50">
    <property type="entry name" value="Probable gtpase engc, domain 3"/>
    <property type="match status" value="1"/>
</dbReference>
<proteinExistence type="inferred from homology"/>
<feature type="binding site" evidence="10">
    <location>
        <position position="258"/>
    </location>
    <ligand>
        <name>Zn(2+)</name>
        <dbReference type="ChEBI" id="CHEBI:29105"/>
    </ligand>
</feature>
<reference evidence="13" key="1">
    <citation type="journal article" date="2021" name="PeerJ">
        <title>Extensive microbial diversity within the chicken gut microbiome revealed by metagenomics and culture.</title>
        <authorList>
            <person name="Gilroy R."/>
            <person name="Ravi A."/>
            <person name="Getino M."/>
            <person name="Pursley I."/>
            <person name="Horton D.L."/>
            <person name="Alikhan N.F."/>
            <person name="Baker D."/>
            <person name="Gharbi K."/>
            <person name="Hall N."/>
            <person name="Watson M."/>
            <person name="Adriaenssens E.M."/>
            <person name="Foster-Nyarko E."/>
            <person name="Jarju S."/>
            <person name="Secka A."/>
            <person name="Antonio M."/>
            <person name="Oren A."/>
            <person name="Chaudhuri R.R."/>
            <person name="La Ragione R."/>
            <person name="Hildebrand F."/>
            <person name="Pallen M.J."/>
        </authorList>
    </citation>
    <scope>NUCLEOTIDE SEQUENCE</scope>
    <source>
        <strain evidence="13">421</strain>
    </source>
</reference>
<evidence type="ECO:0000256" key="10">
    <source>
        <dbReference type="HAMAP-Rule" id="MF_01820"/>
    </source>
</evidence>
<keyword evidence="1 10" id="KW-0963">Cytoplasm</keyword>
<dbReference type="GO" id="GO:0042274">
    <property type="term" value="P:ribosomal small subunit biogenesis"/>
    <property type="evidence" value="ECO:0007669"/>
    <property type="project" value="UniProtKB-UniRule"/>
</dbReference>
<evidence type="ECO:0000256" key="1">
    <source>
        <dbReference type="ARBA" id="ARBA00022490"/>
    </source>
</evidence>
<dbReference type="GO" id="GO:0019843">
    <property type="term" value="F:rRNA binding"/>
    <property type="evidence" value="ECO:0007669"/>
    <property type="project" value="UniProtKB-KW"/>
</dbReference>
<dbReference type="InterPro" id="IPR027417">
    <property type="entry name" value="P-loop_NTPase"/>
</dbReference>
<evidence type="ECO:0000256" key="6">
    <source>
        <dbReference type="ARBA" id="ARBA00022801"/>
    </source>
</evidence>
<comment type="cofactor">
    <cofactor evidence="10">
        <name>Zn(2+)</name>
        <dbReference type="ChEBI" id="CHEBI:29105"/>
    </cofactor>
    <text evidence="10">Binds 1 zinc ion per subunit.</text>
</comment>
<dbReference type="GO" id="GO:0005525">
    <property type="term" value="F:GTP binding"/>
    <property type="evidence" value="ECO:0007669"/>
    <property type="project" value="UniProtKB-UniRule"/>
</dbReference>
<comment type="subunit">
    <text evidence="10">Monomer. Associates with 30S ribosomal subunit, binds 16S rRNA.</text>
</comment>
<evidence type="ECO:0000313" key="13">
    <source>
        <dbReference type="EMBL" id="HIW85399.1"/>
    </source>
</evidence>
<dbReference type="PROSITE" id="PS50936">
    <property type="entry name" value="ENGC_GTPASE"/>
    <property type="match status" value="1"/>
</dbReference>
<feature type="binding site" evidence="10">
    <location>
        <position position="245"/>
    </location>
    <ligand>
        <name>Zn(2+)</name>
        <dbReference type="ChEBI" id="CHEBI:29105"/>
    </ligand>
</feature>
<evidence type="ECO:0000256" key="4">
    <source>
        <dbReference type="ARBA" id="ARBA00022730"/>
    </source>
</evidence>
<dbReference type="CDD" id="cd04466">
    <property type="entry name" value="S1_YloQ_GTPase"/>
    <property type="match status" value="1"/>
</dbReference>
<dbReference type="EMBL" id="DXGE01000011">
    <property type="protein sequence ID" value="HIW85399.1"/>
    <property type="molecule type" value="Genomic_DNA"/>
</dbReference>
<feature type="domain" description="CP-type G" evidence="12">
    <location>
        <begin position="63"/>
        <end position="218"/>
    </location>
</feature>
<dbReference type="EC" id="3.6.1.-" evidence="10"/>
<dbReference type="SUPFAM" id="SSF50249">
    <property type="entry name" value="Nucleic acid-binding proteins"/>
    <property type="match status" value="1"/>
</dbReference>
<comment type="similarity">
    <text evidence="10">Belongs to the TRAFAC class YlqF/YawG GTPase family. RsgA subfamily.</text>
</comment>
<evidence type="ECO:0000256" key="3">
    <source>
        <dbReference type="ARBA" id="ARBA00022723"/>
    </source>
</evidence>
<evidence type="ECO:0000256" key="9">
    <source>
        <dbReference type="ARBA" id="ARBA00023134"/>
    </source>
</evidence>
<dbReference type="Gene3D" id="3.40.50.300">
    <property type="entry name" value="P-loop containing nucleotide triphosphate hydrolases"/>
    <property type="match status" value="1"/>
</dbReference>
<feature type="domain" description="EngC GTPase" evidence="11">
    <location>
        <begin position="72"/>
        <end position="216"/>
    </location>
</feature>
<dbReference type="InterPro" id="IPR010914">
    <property type="entry name" value="RsgA_GTPase_dom"/>
</dbReference>
<comment type="subcellular location">
    <subcellularLocation>
        <location evidence="10">Cytoplasm</location>
    </subcellularLocation>
</comment>
<feature type="binding site" evidence="10">
    <location>
        <begin position="112"/>
        <end position="115"/>
    </location>
    <ligand>
        <name>GTP</name>
        <dbReference type="ChEBI" id="CHEBI:37565"/>
    </ligand>
</feature>
<feature type="binding site" evidence="10">
    <location>
        <position position="252"/>
    </location>
    <ligand>
        <name>Zn(2+)</name>
        <dbReference type="ChEBI" id="CHEBI:29105"/>
    </ligand>
</feature>
<reference evidence="13" key="2">
    <citation type="submission" date="2021-04" db="EMBL/GenBank/DDBJ databases">
        <authorList>
            <person name="Gilroy R."/>
        </authorList>
    </citation>
    <scope>NUCLEOTIDE SEQUENCE</scope>
    <source>
        <strain evidence="13">421</strain>
    </source>
</reference>
<dbReference type="HAMAP" id="MF_01820">
    <property type="entry name" value="GTPase_RsgA"/>
    <property type="match status" value="1"/>
</dbReference>
<dbReference type="InterPro" id="IPR012340">
    <property type="entry name" value="NA-bd_OB-fold"/>
</dbReference>
<dbReference type="InterPro" id="IPR030378">
    <property type="entry name" value="G_CP_dom"/>
</dbReference>
<evidence type="ECO:0000259" key="11">
    <source>
        <dbReference type="PROSITE" id="PS50936"/>
    </source>
</evidence>
<dbReference type="Gene3D" id="2.40.50.140">
    <property type="entry name" value="Nucleic acid-binding proteins"/>
    <property type="match status" value="1"/>
</dbReference>
<evidence type="ECO:0000256" key="7">
    <source>
        <dbReference type="ARBA" id="ARBA00022833"/>
    </source>
</evidence>
<evidence type="ECO:0000259" key="12">
    <source>
        <dbReference type="PROSITE" id="PS51721"/>
    </source>
</evidence>
<organism evidence="13 14">
    <name type="scientific">Candidatus Eubacterium faecipullorum</name>
    <dbReference type="NCBI Taxonomy" id="2838571"/>
    <lineage>
        <taxon>Bacteria</taxon>
        <taxon>Bacillati</taxon>
        <taxon>Bacillota</taxon>
        <taxon>Clostridia</taxon>
        <taxon>Eubacteriales</taxon>
        <taxon>Eubacteriaceae</taxon>
        <taxon>Eubacterium</taxon>
    </lineage>
</organism>
<feature type="binding site" evidence="10">
    <location>
        <position position="250"/>
    </location>
    <ligand>
        <name>Zn(2+)</name>
        <dbReference type="ChEBI" id="CHEBI:29105"/>
    </ligand>
</feature>
<dbReference type="AlphaFoldDB" id="A0A9D1RCN2"/>
<sequence length="294" mass="32810">MITGKIVKGIGGFYYVETADTVYECKARGNFRNKKLTPLVGDNAVISVNENSENRIEEILPRKNSLVRPPLANIDQLFAVSSLVDPDINPFNLDKMIAVAEYKGIEPVIVLTKIDLYGDYSKYKELYEKAGFKVIACNNLNGEGAEKVFPLLKEKTSAFSGNTGVGKSSLLNALSSSLNLKTGETSKKLGRGKHTTRHCELFKVGGGYVADTPGFSSYDFENGEVILKDELFDCFREFRPYFAKCKFSTCAHINEKGCAICDAVEHGHIARSRHESYVRMYNDVKNIKEWELTK</sequence>
<dbReference type="NCBIfam" id="TIGR00157">
    <property type="entry name" value="ribosome small subunit-dependent GTPase A"/>
    <property type="match status" value="1"/>
</dbReference>
<dbReference type="Pfam" id="PF03193">
    <property type="entry name" value="RsgA_GTPase"/>
    <property type="match status" value="1"/>
</dbReference>
<keyword evidence="2 10" id="KW-0690">Ribosome biogenesis</keyword>
<dbReference type="PANTHER" id="PTHR32120:SF11">
    <property type="entry name" value="SMALL RIBOSOMAL SUBUNIT BIOGENESIS GTPASE RSGA 1, MITOCHONDRIAL-RELATED"/>
    <property type="match status" value="1"/>
</dbReference>
<dbReference type="SUPFAM" id="SSF52540">
    <property type="entry name" value="P-loop containing nucleoside triphosphate hydrolases"/>
    <property type="match status" value="1"/>
</dbReference>
<evidence type="ECO:0000256" key="5">
    <source>
        <dbReference type="ARBA" id="ARBA00022741"/>
    </source>
</evidence>
<dbReference type="PANTHER" id="PTHR32120">
    <property type="entry name" value="SMALL RIBOSOMAL SUBUNIT BIOGENESIS GTPASE RSGA"/>
    <property type="match status" value="1"/>
</dbReference>
<name>A0A9D1RCN2_9FIRM</name>
<keyword evidence="8 10" id="KW-0694">RNA-binding</keyword>
<dbReference type="GO" id="GO:0003924">
    <property type="term" value="F:GTPase activity"/>
    <property type="evidence" value="ECO:0007669"/>
    <property type="project" value="UniProtKB-UniRule"/>
</dbReference>
<comment type="caution">
    <text evidence="13">The sequence shown here is derived from an EMBL/GenBank/DDBJ whole genome shotgun (WGS) entry which is preliminary data.</text>
</comment>
<keyword evidence="9 10" id="KW-0342">GTP-binding</keyword>
<evidence type="ECO:0000256" key="8">
    <source>
        <dbReference type="ARBA" id="ARBA00022884"/>
    </source>
</evidence>
<evidence type="ECO:0000313" key="14">
    <source>
        <dbReference type="Proteomes" id="UP000824205"/>
    </source>
</evidence>
<feature type="binding site" evidence="10">
    <location>
        <begin position="161"/>
        <end position="169"/>
    </location>
    <ligand>
        <name>GTP</name>
        <dbReference type="ChEBI" id="CHEBI:37565"/>
    </ligand>
</feature>
<keyword evidence="5 10" id="KW-0547">Nucleotide-binding</keyword>
<keyword evidence="6 10" id="KW-0378">Hydrolase</keyword>
<dbReference type="InterPro" id="IPR004881">
    <property type="entry name" value="Ribosome_biogen_GTPase_RsgA"/>
</dbReference>
<evidence type="ECO:0000256" key="2">
    <source>
        <dbReference type="ARBA" id="ARBA00022517"/>
    </source>
</evidence>
<dbReference type="GO" id="GO:0005737">
    <property type="term" value="C:cytoplasm"/>
    <property type="evidence" value="ECO:0007669"/>
    <property type="project" value="UniProtKB-SubCell"/>
</dbReference>
<keyword evidence="7 10" id="KW-0862">Zinc</keyword>
<dbReference type="GO" id="GO:0046872">
    <property type="term" value="F:metal ion binding"/>
    <property type="evidence" value="ECO:0007669"/>
    <property type="project" value="UniProtKB-KW"/>
</dbReference>
<dbReference type="PROSITE" id="PS51721">
    <property type="entry name" value="G_CP"/>
    <property type="match status" value="1"/>
</dbReference>
<dbReference type="InterPro" id="IPR031944">
    <property type="entry name" value="RsgA_N"/>
</dbReference>
<comment type="function">
    <text evidence="10">One of several proteins that assist in the late maturation steps of the functional core of the 30S ribosomal subunit. Helps release RbfA from mature subunits. May play a role in the assembly of ribosomal proteins into the subunit. Circularly permuted GTPase that catalyzes slow GTP hydrolysis, GTPase activity is stimulated by the 30S ribosomal subunit.</text>
</comment>
<dbReference type="CDD" id="cd01854">
    <property type="entry name" value="YjeQ_EngC"/>
    <property type="match status" value="1"/>
</dbReference>
<gene>
    <name evidence="10 13" type="primary">rsgA</name>
    <name evidence="13" type="ORF">IAA48_02795</name>
</gene>
<keyword evidence="3 10" id="KW-0479">Metal-binding</keyword>
<accession>A0A9D1RCN2</accession>
<dbReference type="Proteomes" id="UP000824205">
    <property type="component" value="Unassembled WGS sequence"/>
</dbReference>
<dbReference type="Pfam" id="PF16745">
    <property type="entry name" value="RsgA_N"/>
    <property type="match status" value="1"/>
</dbReference>
<keyword evidence="4 10" id="KW-0699">rRNA-binding</keyword>